<organism evidence="2 3">
    <name type="scientific">Klebsiella huaxiensis</name>
    <dbReference type="NCBI Taxonomy" id="2153354"/>
    <lineage>
        <taxon>Bacteria</taxon>
        <taxon>Pseudomonadati</taxon>
        <taxon>Pseudomonadota</taxon>
        <taxon>Gammaproteobacteria</taxon>
        <taxon>Enterobacterales</taxon>
        <taxon>Enterobacteriaceae</taxon>
        <taxon>Klebsiella/Raoultella group</taxon>
        <taxon>Klebsiella</taxon>
    </lineage>
</organism>
<feature type="region of interest" description="Disordered" evidence="1">
    <location>
        <begin position="73"/>
        <end position="98"/>
    </location>
</feature>
<feature type="region of interest" description="Disordered" evidence="1">
    <location>
        <begin position="1"/>
        <end position="32"/>
    </location>
</feature>
<reference evidence="2 3" key="1">
    <citation type="submission" date="2019-07" db="EMBL/GenBank/DDBJ databases">
        <authorList>
            <person name="Brisse S."/>
            <person name="Rodrigues C."/>
            <person name="Thorpe H."/>
        </authorList>
    </citation>
    <scope>NUCLEOTIDE SEQUENCE [LARGE SCALE GENOMIC DNA]</scope>
    <source>
        <strain evidence="2">SB6422</strain>
    </source>
</reference>
<feature type="compositionally biased region" description="Polar residues" evidence="1">
    <location>
        <begin position="23"/>
        <end position="32"/>
    </location>
</feature>
<feature type="compositionally biased region" description="Basic residues" evidence="1">
    <location>
        <begin position="87"/>
        <end position="98"/>
    </location>
</feature>
<sequence length="98" mass="11232">MELAAAHLDRGVAEHRHKRWPQNPGTNLSDSHSPYICAAHFRPRGGLGETIHPAWFRHAVYRVFDSYADADRRRKSLQEKSPDIKHVGRAKRRQLIGA</sequence>
<protein>
    <submittedName>
        <fullName evidence="2">Uncharacterized protein</fullName>
    </submittedName>
</protein>
<name>A0A564NF39_9ENTR</name>
<gene>
    <name evidence="2" type="ORF">SB6422_03721</name>
</gene>
<accession>A0A564NF39</accession>
<dbReference type="AlphaFoldDB" id="A0A564NF39"/>
<feature type="compositionally biased region" description="Basic and acidic residues" evidence="1">
    <location>
        <begin position="73"/>
        <end position="86"/>
    </location>
</feature>
<proteinExistence type="predicted"/>
<dbReference type="EMBL" id="CABGGW010000051">
    <property type="protein sequence ID" value="VUT04483.1"/>
    <property type="molecule type" value="Genomic_DNA"/>
</dbReference>
<evidence type="ECO:0000256" key="1">
    <source>
        <dbReference type="SAM" id="MobiDB-lite"/>
    </source>
</evidence>
<dbReference type="Proteomes" id="UP000317374">
    <property type="component" value="Unassembled WGS sequence"/>
</dbReference>
<evidence type="ECO:0000313" key="2">
    <source>
        <dbReference type="EMBL" id="VUT04483.1"/>
    </source>
</evidence>
<evidence type="ECO:0000313" key="3">
    <source>
        <dbReference type="Proteomes" id="UP000317374"/>
    </source>
</evidence>